<feature type="domain" description="Pyruvate carboxyltransferase" evidence="3">
    <location>
        <begin position="1"/>
        <end position="252"/>
    </location>
</feature>
<evidence type="ECO:0000256" key="1">
    <source>
        <dbReference type="ARBA" id="ARBA00029440"/>
    </source>
</evidence>
<gene>
    <name evidence="4" type="ORF">L6773_19600</name>
</gene>
<dbReference type="InterPro" id="IPR005675">
    <property type="entry name" value="Citramal_synthase"/>
</dbReference>
<dbReference type="PANTHER" id="PTHR43538">
    <property type="entry name" value="ALPHA-IPM SYNTHASE/HOMOCITRATE SYNTHASE"/>
    <property type="match status" value="1"/>
</dbReference>
<organism evidence="4 5">
    <name type="scientific">Rhodohalobacter sulfatireducens</name>
    <dbReference type="NCBI Taxonomy" id="2911366"/>
    <lineage>
        <taxon>Bacteria</taxon>
        <taxon>Pseudomonadati</taxon>
        <taxon>Balneolota</taxon>
        <taxon>Balneolia</taxon>
        <taxon>Balneolales</taxon>
        <taxon>Balneolaceae</taxon>
        <taxon>Rhodohalobacter</taxon>
    </lineage>
</organism>
<evidence type="ECO:0000256" key="2">
    <source>
        <dbReference type="ARBA" id="ARBA00048263"/>
    </source>
</evidence>
<dbReference type="Gene3D" id="3.20.20.70">
    <property type="entry name" value="Aldolase class I"/>
    <property type="match status" value="1"/>
</dbReference>
<comment type="pathway">
    <text evidence="1">Amino-acid biosynthesis.</text>
</comment>
<reference evidence="4" key="1">
    <citation type="submission" date="2022-01" db="EMBL/GenBank/DDBJ databases">
        <authorList>
            <person name="Wang Y."/>
        </authorList>
    </citation>
    <scope>NUCLEOTIDE SEQUENCE</scope>
    <source>
        <strain evidence="4">WB101</strain>
    </source>
</reference>
<name>A0ABS9KIU6_9BACT</name>
<dbReference type="Pfam" id="PF00682">
    <property type="entry name" value="HMGL-like"/>
    <property type="match status" value="1"/>
</dbReference>
<comment type="catalytic activity">
    <reaction evidence="2">
        <text>pyruvate + acetyl-CoA + H2O = (3R)-citramalate + CoA + H(+)</text>
        <dbReference type="Rhea" id="RHEA:19045"/>
        <dbReference type="ChEBI" id="CHEBI:15361"/>
        <dbReference type="ChEBI" id="CHEBI:15377"/>
        <dbReference type="ChEBI" id="CHEBI:15378"/>
        <dbReference type="ChEBI" id="CHEBI:30934"/>
        <dbReference type="ChEBI" id="CHEBI:57287"/>
        <dbReference type="ChEBI" id="CHEBI:57288"/>
        <dbReference type="EC" id="2.3.3.21"/>
    </reaction>
</comment>
<comment type="caution">
    <text evidence="4">The sequence shown here is derived from an EMBL/GenBank/DDBJ whole genome shotgun (WGS) entry which is preliminary data.</text>
</comment>
<accession>A0ABS9KIU6</accession>
<dbReference type="PROSITE" id="PS50991">
    <property type="entry name" value="PYR_CT"/>
    <property type="match status" value="1"/>
</dbReference>
<dbReference type="PANTHER" id="PTHR43538:SF1">
    <property type="entry name" value="(R)-CITRAMALATE SYNTHASE"/>
    <property type="match status" value="1"/>
</dbReference>
<evidence type="ECO:0000259" key="3">
    <source>
        <dbReference type="PROSITE" id="PS50991"/>
    </source>
</evidence>
<evidence type="ECO:0000313" key="5">
    <source>
        <dbReference type="Proteomes" id="UP001165366"/>
    </source>
</evidence>
<keyword evidence="5" id="KW-1185">Reference proteome</keyword>
<dbReference type="InterPro" id="IPR013785">
    <property type="entry name" value="Aldolase_TIM"/>
</dbReference>
<sequence>MKLLDCTLRDGGYYTNWDFDSELVDTYIQSFNHLPVDYLEIGYRSNPQPDYLGEYFYCPVYVMDRLKAESKKKLAIILNEKDVRAEDVNSLLAPCKSLIDLIRIAVKPANFERALGLSKVIKKMGFEVSFNLMYMSDWETFPKLFGLMKETEGVVDYLYLVDSYGGVYPEDVRLTIKRVRDKADTKLGFHGHNNLEMALANTLAAIEEGVNIVDSTVTGMGRGAGNLKTELLLTVLNSKGLIEFNYNWLSKVTDPFQQLQNNYEWGTNLPYMVSGANSIPQKKVMGWVTKRFYSFNSIIRALSNQSQGRKDNIELPVFVPNNKFDKVIIVGGGPSVKNHKKAIHNLINREKDNVCLIFASSKNSPHFKSNDYHQIHALSGNEGYRLENTFSDLNTENRIAVFPPFPREMGTYVPKNFENKSYQLEEFYEMKINNESATALCIEIALLINPKEIQFIGYDGYDGIVSEYEIELFNENNIIFEKLDELDINFYSITPTKYDQLQVKSVYSELS</sequence>
<dbReference type="InterPro" id="IPR000891">
    <property type="entry name" value="PYR_CT"/>
</dbReference>
<reference evidence="4" key="2">
    <citation type="submission" date="2024-05" db="EMBL/GenBank/DDBJ databases">
        <title>Rhodohalobacter halophilus gen. nov., sp. nov., a moderately halophilic member of the family Balneolaceae.</title>
        <authorList>
            <person name="Xia J."/>
        </authorList>
    </citation>
    <scope>NUCLEOTIDE SEQUENCE</scope>
    <source>
        <strain evidence="4">WB101</strain>
    </source>
</reference>
<evidence type="ECO:0000313" key="4">
    <source>
        <dbReference type="EMBL" id="MCG2590785.1"/>
    </source>
</evidence>
<protein>
    <recommendedName>
        <fullName evidence="3">Pyruvate carboxyltransferase domain-containing protein</fullName>
    </recommendedName>
</protein>
<dbReference type="SUPFAM" id="SSF51569">
    <property type="entry name" value="Aldolase"/>
    <property type="match status" value="1"/>
</dbReference>
<dbReference type="Proteomes" id="UP001165366">
    <property type="component" value="Unassembled WGS sequence"/>
</dbReference>
<proteinExistence type="predicted"/>
<dbReference type="EMBL" id="JAKLWS010000043">
    <property type="protein sequence ID" value="MCG2590785.1"/>
    <property type="molecule type" value="Genomic_DNA"/>
</dbReference>
<dbReference type="RefSeq" id="WP_237856263.1">
    <property type="nucleotide sequence ID" value="NZ_JAKLWS010000043.1"/>
</dbReference>
<dbReference type="CDD" id="cd07944">
    <property type="entry name" value="DRE_TIM_HOA_like"/>
    <property type="match status" value="1"/>
</dbReference>